<protein>
    <submittedName>
        <fullName evidence="2">Uncharacterized protein</fullName>
    </submittedName>
</protein>
<organism evidence="2 3">
    <name type="scientific">Pomacea canaliculata</name>
    <name type="common">Golden apple snail</name>
    <dbReference type="NCBI Taxonomy" id="400727"/>
    <lineage>
        <taxon>Eukaryota</taxon>
        <taxon>Metazoa</taxon>
        <taxon>Spiralia</taxon>
        <taxon>Lophotrochozoa</taxon>
        <taxon>Mollusca</taxon>
        <taxon>Gastropoda</taxon>
        <taxon>Caenogastropoda</taxon>
        <taxon>Architaenioglossa</taxon>
        <taxon>Ampullarioidea</taxon>
        <taxon>Ampullariidae</taxon>
        <taxon>Pomacea</taxon>
    </lineage>
</organism>
<dbReference type="EMBL" id="PZQS01000006">
    <property type="protein sequence ID" value="PVD28749.1"/>
    <property type="molecule type" value="Genomic_DNA"/>
</dbReference>
<gene>
    <name evidence="2" type="ORF">C0Q70_11344</name>
</gene>
<dbReference type="OrthoDB" id="2290221at2759"/>
<evidence type="ECO:0000313" key="3">
    <source>
        <dbReference type="Proteomes" id="UP000245119"/>
    </source>
</evidence>
<feature type="compositionally biased region" description="Polar residues" evidence="1">
    <location>
        <begin position="32"/>
        <end position="42"/>
    </location>
</feature>
<keyword evidence="3" id="KW-1185">Reference proteome</keyword>
<name>A0A2T7P5P7_POMCA</name>
<comment type="caution">
    <text evidence="2">The sequence shown here is derived from an EMBL/GenBank/DDBJ whole genome shotgun (WGS) entry which is preliminary data.</text>
</comment>
<evidence type="ECO:0000313" key="2">
    <source>
        <dbReference type="EMBL" id="PVD28749.1"/>
    </source>
</evidence>
<accession>A0A2T7P5P7</accession>
<reference evidence="2 3" key="1">
    <citation type="submission" date="2018-04" db="EMBL/GenBank/DDBJ databases">
        <title>The genome of golden apple snail Pomacea canaliculata provides insight into stress tolerance and invasive adaptation.</title>
        <authorList>
            <person name="Liu C."/>
            <person name="Liu B."/>
            <person name="Ren Y."/>
            <person name="Zhang Y."/>
            <person name="Wang H."/>
            <person name="Li S."/>
            <person name="Jiang F."/>
            <person name="Yin L."/>
            <person name="Zhang G."/>
            <person name="Qian W."/>
            <person name="Fan W."/>
        </authorList>
    </citation>
    <scope>NUCLEOTIDE SEQUENCE [LARGE SCALE GENOMIC DNA]</scope>
    <source>
        <strain evidence="2">SZHN2017</strain>
        <tissue evidence="2">Muscle</tissue>
    </source>
</reference>
<dbReference type="Proteomes" id="UP000245119">
    <property type="component" value="Linkage Group LG6"/>
</dbReference>
<dbReference type="AlphaFoldDB" id="A0A2T7P5P7"/>
<evidence type="ECO:0000256" key="1">
    <source>
        <dbReference type="SAM" id="MobiDB-lite"/>
    </source>
</evidence>
<proteinExistence type="predicted"/>
<feature type="region of interest" description="Disordered" evidence="1">
    <location>
        <begin position="26"/>
        <end position="95"/>
    </location>
</feature>
<sequence length="95" mass="10092">MSSASRRGSLTQDMVASLASLGALAARRNSTKRTASSSSAFLTPSGDRISHLKRKETVKGTNSNIVNTEKVIKGKNKRTTQSTPPAGKPETVYLT</sequence>